<reference evidence="3" key="2">
    <citation type="submission" date="2023-01" db="EMBL/GenBank/DDBJ databases">
        <title>Draft genome sequence of Maritalea porphyrae strain NBRC 107169.</title>
        <authorList>
            <person name="Sun Q."/>
            <person name="Mori K."/>
        </authorList>
    </citation>
    <scope>NUCLEOTIDE SEQUENCE</scope>
    <source>
        <strain evidence="3">NBRC 107169</strain>
    </source>
</reference>
<dbReference type="RefSeq" id="WP_284366358.1">
    <property type="nucleotide sequence ID" value="NZ_BSNI01000005.1"/>
</dbReference>
<dbReference type="EMBL" id="BSNI01000005">
    <property type="protein sequence ID" value="GLQ19044.1"/>
    <property type="molecule type" value="Genomic_DNA"/>
</dbReference>
<dbReference type="Proteomes" id="UP001161405">
    <property type="component" value="Unassembled WGS sequence"/>
</dbReference>
<feature type="signal peptide" evidence="1">
    <location>
        <begin position="1"/>
        <end position="21"/>
    </location>
</feature>
<organism evidence="3 4">
    <name type="scientific">Maritalea porphyrae</name>
    <dbReference type="NCBI Taxonomy" id="880732"/>
    <lineage>
        <taxon>Bacteria</taxon>
        <taxon>Pseudomonadati</taxon>
        <taxon>Pseudomonadota</taxon>
        <taxon>Alphaproteobacteria</taxon>
        <taxon>Hyphomicrobiales</taxon>
        <taxon>Devosiaceae</taxon>
        <taxon>Maritalea</taxon>
    </lineage>
</organism>
<protein>
    <recommendedName>
        <fullName evidence="2">PASTA domain-containing protein</fullName>
    </recommendedName>
</protein>
<dbReference type="CDD" id="cd06577">
    <property type="entry name" value="PASTA_pknB"/>
    <property type="match status" value="1"/>
</dbReference>
<gene>
    <name evidence="3" type="ORF">GCM10007879_32930</name>
</gene>
<sequence length="172" mass="18313">MHRALFPILLLFLVQISSGFAADPIVSYKGCEGAGVTNIVPNLVGLTVDEANKRAISCGFFGVETVGYVDDSYRVGYDRVGAQWPRGGVPNGTWTKSKWLHIYVSKGKIIPSVVGMMQQEAMEVLGNYLISIDVELTASSEPVGEVIAQSPIGGDIVITSTPIVKLLVSGGQ</sequence>
<evidence type="ECO:0000256" key="1">
    <source>
        <dbReference type="SAM" id="SignalP"/>
    </source>
</evidence>
<proteinExistence type="predicted"/>
<evidence type="ECO:0000313" key="3">
    <source>
        <dbReference type="EMBL" id="GLQ19044.1"/>
    </source>
</evidence>
<dbReference type="InterPro" id="IPR005543">
    <property type="entry name" value="PASTA_dom"/>
</dbReference>
<keyword evidence="1" id="KW-0732">Signal</keyword>
<keyword evidence="4" id="KW-1185">Reference proteome</keyword>
<dbReference type="Pfam" id="PF03793">
    <property type="entry name" value="PASTA"/>
    <property type="match status" value="1"/>
</dbReference>
<accession>A0ABQ5UVX6</accession>
<evidence type="ECO:0000259" key="2">
    <source>
        <dbReference type="PROSITE" id="PS51178"/>
    </source>
</evidence>
<evidence type="ECO:0000313" key="4">
    <source>
        <dbReference type="Proteomes" id="UP001161405"/>
    </source>
</evidence>
<feature type="domain" description="PASTA" evidence="2">
    <location>
        <begin position="107"/>
        <end position="170"/>
    </location>
</feature>
<name>A0ABQ5UVX6_9HYPH</name>
<dbReference type="PROSITE" id="PS51178">
    <property type="entry name" value="PASTA"/>
    <property type="match status" value="1"/>
</dbReference>
<comment type="caution">
    <text evidence="3">The sequence shown here is derived from an EMBL/GenBank/DDBJ whole genome shotgun (WGS) entry which is preliminary data.</text>
</comment>
<feature type="chain" id="PRO_5045045930" description="PASTA domain-containing protein" evidence="1">
    <location>
        <begin position="22"/>
        <end position="172"/>
    </location>
</feature>
<dbReference type="Gene3D" id="3.30.10.20">
    <property type="match status" value="1"/>
</dbReference>
<reference evidence="3" key="1">
    <citation type="journal article" date="2014" name="Int. J. Syst. Evol. Microbiol.">
        <title>Complete genome of a new Firmicutes species belonging to the dominant human colonic microbiota ('Ruminococcus bicirculans') reveals two chromosomes and a selective capacity to utilize plant glucans.</title>
        <authorList>
            <consortium name="NISC Comparative Sequencing Program"/>
            <person name="Wegmann U."/>
            <person name="Louis P."/>
            <person name="Goesmann A."/>
            <person name="Henrissat B."/>
            <person name="Duncan S.H."/>
            <person name="Flint H.J."/>
        </authorList>
    </citation>
    <scope>NUCLEOTIDE SEQUENCE</scope>
    <source>
        <strain evidence="3">NBRC 107169</strain>
    </source>
</reference>